<dbReference type="Pfam" id="PF13242">
    <property type="entry name" value="Hydrolase_like"/>
    <property type="match status" value="1"/>
</dbReference>
<dbReference type="GO" id="GO:0016787">
    <property type="term" value="F:hydrolase activity"/>
    <property type="evidence" value="ECO:0007669"/>
    <property type="project" value="UniProtKB-KW"/>
</dbReference>
<dbReference type="Pfam" id="PF13344">
    <property type="entry name" value="Hydrolase_6"/>
    <property type="match status" value="1"/>
</dbReference>
<protein>
    <recommendedName>
        <fullName evidence="4">Haloacid dehalogenase-like hydrolase domain-containing protein 2</fullName>
    </recommendedName>
</protein>
<keyword evidence="3" id="KW-0460">Magnesium</keyword>
<keyword evidence="6" id="KW-1185">Reference proteome</keyword>
<dbReference type="EMBL" id="JAHSTV010000004">
    <property type="protein sequence ID" value="MBV4463581.1"/>
    <property type="molecule type" value="Genomic_DNA"/>
</dbReference>
<evidence type="ECO:0000256" key="4">
    <source>
        <dbReference type="ARBA" id="ARBA00039666"/>
    </source>
</evidence>
<accession>A0ABS6PSX8</accession>
<organism evidence="5 6">
    <name type="scientific">Pseudomonas farris</name>
    <dbReference type="NCBI Taxonomy" id="2841207"/>
    <lineage>
        <taxon>Bacteria</taxon>
        <taxon>Pseudomonadati</taxon>
        <taxon>Pseudomonadota</taxon>
        <taxon>Gammaproteobacteria</taxon>
        <taxon>Pseudomonadales</taxon>
        <taxon>Pseudomonadaceae</taxon>
        <taxon>Pseudomonas</taxon>
    </lineage>
</organism>
<comment type="caution">
    <text evidence="5">The sequence shown here is derived from an EMBL/GenBank/DDBJ whole genome shotgun (WGS) entry which is preliminary data.</text>
</comment>
<keyword evidence="2" id="KW-0479">Metal-binding</keyword>
<dbReference type="RefSeq" id="WP_217855953.1">
    <property type="nucleotide sequence ID" value="NZ_JAHSTV010000004.1"/>
</dbReference>
<name>A0ABS6PSX8_9PSED</name>
<keyword evidence="5" id="KW-0378">Hydrolase</keyword>
<evidence type="ECO:0000256" key="1">
    <source>
        <dbReference type="ARBA" id="ARBA00001946"/>
    </source>
</evidence>
<evidence type="ECO:0000256" key="2">
    <source>
        <dbReference type="ARBA" id="ARBA00022723"/>
    </source>
</evidence>
<dbReference type="PANTHER" id="PTHR19288">
    <property type="entry name" value="4-NITROPHENYLPHOSPHATASE-RELATED"/>
    <property type="match status" value="1"/>
</dbReference>
<proteinExistence type="predicted"/>
<comment type="cofactor">
    <cofactor evidence="1">
        <name>Mg(2+)</name>
        <dbReference type="ChEBI" id="CHEBI:18420"/>
    </cofactor>
</comment>
<evidence type="ECO:0000256" key="3">
    <source>
        <dbReference type="ARBA" id="ARBA00022842"/>
    </source>
</evidence>
<evidence type="ECO:0000313" key="6">
    <source>
        <dbReference type="Proteomes" id="UP000886900"/>
    </source>
</evidence>
<gene>
    <name evidence="5" type="ORF">KVG95_09545</name>
</gene>
<dbReference type="PANTHER" id="PTHR19288:SF46">
    <property type="entry name" value="HALOACID DEHALOGENASE-LIKE HYDROLASE DOMAIN-CONTAINING PROTEIN 2"/>
    <property type="match status" value="1"/>
</dbReference>
<evidence type="ECO:0000313" key="5">
    <source>
        <dbReference type="EMBL" id="MBV4463581.1"/>
    </source>
</evidence>
<dbReference type="NCBIfam" id="TIGR01460">
    <property type="entry name" value="HAD-SF-IIA"/>
    <property type="match status" value="1"/>
</dbReference>
<sequence>MKPKGLLIDIDGTLVHQGIAIPGAVKAIEYAQDSGLKCRFLTNITGRTPEAIATDLQTLGFPVVAQQIQTATTACVDFLKEMPGQTSHLLVPETVRPLFDGIAIDNERPDNVVISDIGRAFCFDNLNEVFLMLRNGARLIALQKNLFWYDVDGPKLDCGAFIAGLELATQQTAEVTGKPSRLFFEMALKAIACSAEEVWVIGDDPSTDLAGANAIGARSVQVLTGKSANGSMSVEHHGTHCLSSIADLPHLLDNLLIRYP</sequence>
<reference evidence="5" key="1">
    <citation type="submission" date="2021-06" db="EMBL/GenBank/DDBJ databases">
        <title>Updating the genus Pseudomonas: Description of 43 new species and partition of the Pseudomonas putida group.</title>
        <authorList>
            <person name="Girard L."/>
            <person name="Lood C."/>
            <person name="Vandamme P."/>
            <person name="Rokni-Zadeh H."/>
            <person name="Van Noort V."/>
            <person name="Hofte M."/>
            <person name="Lavigne R."/>
            <person name="De Mot R."/>
        </authorList>
    </citation>
    <scope>NUCLEOTIDE SEQUENCE</scope>
    <source>
        <strain evidence="5">SWRI79</strain>
    </source>
</reference>
<dbReference type="Proteomes" id="UP000886900">
    <property type="component" value="Unassembled WGS sequence"/>
</dbReference>
<dbReference type="InterPro" id="IPR006357">
    <property type="entry name" value="HAD-SF_hydro_IIA"/>
</dbReference>
<dbReference type="InterPro" id="IPR006355">
    <property type="entry name" value="LHPP/HDHD2"/>
</dbReference>
<dbReference type="NCBIfam" id="TIGR01458">
    <property type="entry name" value="HAD-SF-IIA-hyp3"/>
    <property type="match status" value="1"/>
</dbReference>